<dbReference type="SMART" id="SM00875">
    <property type="entry name" value="BACK"/>
    <property type="match status" value="1"/>
</dbReference>
<feature type="domain" description="SRCR" evidence="5">
    <location>
        <begin position="38"/>
        <end position="138"/>
    </location>
</feature>
<dbReference type="RefSeq" id="XP_026218474.1">
    <property type="nucleotide sequence ID" value="XM_026362689.1"/>
</dbReference>
<dbReference type="AlphaFoldDB" id="A0A3Q1JVB3"/>
<feature type="disulfide bond" evidence="3">
    <location>
        <begin position="76"/>
        <end position="137"/>
    </location>
</feature>
<proteinExistence type="predicted"/>
<dbReference type="InterPro" id="IPR011333">
    <property type="entry name" value="SKP1/BTB/POZ_sf"/>
</dbReference>
<evidence type="ECO:0000313" key="6">
    <source>
        <dbReference type="Ensembl" id="ENSATEP00000035199.1"/>
    </source>
</evidence>
<feature type="chain" id="PRO_5018724328" description="SRCR domain-containing protein" evidence="4">
    <location>
        <begin position="23"/>
        <end position="574"/>
    </location>
</feature>
<keyword evidence="2 3" id="KW-1015">Disulfide bond</keyword>
<dbReference type="GeneTree" id="ENSGT00950000182983"/>
<protein>
    <recommendedName>
        <fullName evidence="5">SRCR domain-containing protein</fullName>
    </recommendedName>
</protein>
<dbReference type="PANTHER" id="PTHR24410:SF16">
    <property type="entry name" value="GALECTIN-3-BINDING PROTEIN"/>
    <property type="match status" value="1"/>
</dbReference>
<dbReference type="SUPFAM" id="SSF54695">
    <property type="entry name" value="POZ domain"/>
    <property type="match status" value="1"/>
</dbReference>
<dbReference type="InterPro" id="IPR036772">
    <property type="entry name" value="SRCR-like_dom_sf"/>
</dbReference>
<dbReference type="OMA" id="LMLCGGR"/>
<dbReference type="Ensembl" id="ENSATET00000035707.3">
    <property type="protein sequence ID" value="ENSATEP00000035199.1"/>
    <property type="gene ID" value="ENSATEG00000024193.3"/>
</dbReference>
<evidence type="ECO:0000256" key="3">
    <source>
        <dbReference type="PROSITE-ProRule" id="PRU00196"/>
    </source>
</evidence>
<dbReference type="CDD" id="cd18496">
    <property type="entry name" value="BACK_LGALS3BP"/>
    <property type="match status" value="1"/>
</dbReference>
<dbReference type="PROSITE" id="PS50287">
    <property type="entry name" value="SRCR_2"/>
    <property type="match status" value="1"/>
</dbReference>
<dbReference type="Gene3D" id="3.30.710.10">
    <property type="entry name" value="Potassium Channel Kv1.1, Chain A"/>
    <property type="match status" value="1"/>
</dbReference>
<dbReference type="Gene3D" id="1.25.40.420">
    <property type="match status" value="1"/>
</dbReference>
<dbReference type="PANTHER" id="PTHR24410">
    <property type="entry name" value="HL07962P-RELATED"/>
    <property type="match status" value="1"/>
</dbReference>
<evidence type="ECO:0000256" key="1">
    <source>
        <dbReference type="ARBA" id="ARBA00022729"/>
    </source>
</evidence>
<dbReference type="PRINTS" id="PR00258">
    <property type="entry name" value="SPERACTRCPTR"/>
</dbReference>
<dbReference type="FunCoup" id="A0A3Q1JVB3">
    <property type="interactions" value="469"/>
</dbReference>
<dbReference type="GeneID" id="113163760"/>
<dbReference type="Pfam" id="PF07707">
    <property type="entry name" value="BACK"/>
    <property type="match status" value="1"/>
</dbReference>
<dbReference type="Proteomes" id="UP000265040">
    <property type="component" value="Chromosome 8"/>
</dbReference>
<organism evidence="6 7">
    <name type="scientific">Anabas testudineus</name>
    <name type="common">Climbing perch</name>
    <name type="synonym">Anthias testudineus</name>
    <dbReference type="NCBI Taxonomy" id="64144"/>
    <lineage>
        <taxon>Eukaryota</taxon>
        <taxon>Metazoa</taxon>
        <taxon>Chordata</taxon>
        <taxon>Craniata</taxon>
        <taxon>Vertebrata</taxon>
        <taxon>Euteleostomi</taxon>
        <taxon>Actinopterygii</taxon>
        <taxon>Neopterygii</taxon>
        <taxon>Teleostei</taxon>
        <taxon>Neoteleostei</taxon>
        <taxon>Acanthomorphata</taxon>
        <taxon>Anabantaria</taxon>
        <taxon>Anabantiformes</taxon>
        <taxon>Anabantoidei</taxon>
        <taxon>Anabantidae</taxon>
        <taxon>Anabas</taxon>
    </lineage>
</organism>
<dbReference type="InParanoid" id="A0A3Q1JVB3"/>
<dbReference type="InterPro" id="IPR051481">
    <property type="entry name" value="BTB-POZ/Galectin-3-binding"/>
</dbReference>
<keyword evidence="1 4" id="KW-0732">Signal</keyword>
<dbReference type="OrthoDB" id="25028at2759"/>
<dbReference type="STRING" id="64144.ENSATEP00000035199"/>
<evidence type="ECO:0000256" key="4">
    <source>
        <dbReference type="SAM" id="SignalP"/>
    </source>
</evidence>
<dbReference type="GO" id="GO:0016020">
    <property type="term" value="C:membrane"/>
    <property type="evidence" value="ECO:0007669"/>
    <property type="project" value="InterPro"/>
</dbReference>
<feature type="disulfide bond" evidence="3">
    <location>
        <begin position="107"/>
        <end position="117"/>
    </location>
</feature>
<name>A0A3Q1JVB3_ANATE</name>
<feature type="signal peptide" evidence="4">
    <location>
        <begin position="1"/>
        <end position="22"/>
    </location>
</feature>
<evidence type="ECO:0000313" key="7">
    <source>
        <dbReference type="Proteomes" id="UP000265040"/>
    </source>
</evidence>
<dbReference type="SUPFAM" id="SSF56487">
    <property type="entry name" value="SRCR-like"/>
    <property type="match status" value="1"/>
</dbReference>
<dbReference type="SMART" id="SM00202">
    <property type="entry name" value="SR"/>
    <property type="match status" value="1"/>
</dbReference>
<dbReference type="RefSeq" id="XP_026218485.1">
    <property type="nucleotide sequence ID" value="XM_026362700.1"/>
</dbReference>
<evidence type="ECO:0000259" key="5">
    <source>
        <dbReference type="PROSITE" id="PS50287"/>
    </source>
</evidence>
<reference evidence="6" key="2">
    <citation type="submission" date="2025-08" db="UniProtKB">
        <authorList>
            <consortium name="Ensembl"/>
        </authorList>
    </citation>
    <scope>IDENTIFICATION</scope>
</reference>
<accession>A0A3Q1JVB3</accession>
<reference evidence="6" key="3">
    <citation type="submission" date="2025-09" db="UniProtKB">
        <authorList>
            <consortium name="Ensembl"/>
        </authorList>
    </citation>
    <scope>IDENTIFICATION</scope>
</reference>
<dbReference type="InterPro" id="IPR001190">
    <property type="entry name" value="SRCR"/>
</dbReference>
<dbReference type="InterPro" id="IPR011705">
    <property type="entry name" value="BACK"/>
</dbReference>
<reference evidence="6" key="1">
    <citation type="submission" date="2021-04" db="EMBL/GenBank/DDBJ databases">
        <authorList>
            <consortium name="Wellcome Sanger Institute Data Sharing"/>
        </authorList>
    </citation>
    <scope>NUCLEOTIDE SEQUENCE [LARGE SCALE GENOMIC DNA]</scope>
</reference>
<keyword evidence="7" id="KW-1185">Reference proteome</keyword>
<dbReference type="Pfam" id="PF00530">
    <property type="entry name" value="SRCR"/>
    <property type="match status" value="1"/>
</dbReference>
<evidence type="ECO:0000256" key="2">
    <source>
        <dbReference type="ARBA" id="ARBA00023157"/>
    </source>
</evidence>
<sequence>MLTRRNVCTLWLLLLLHVSGRAFKFSLYRNPEPHEGDVRLVGSKSVSEGRVEVYHDGKWGTVCDDGWDILEAQVVCRQLHFPGAKDVVIGNDYGPATGPIWLDDLKCKGTETHLFTCEFKGWGLTDCSHKEDVGVVCETASTNLTISDSTYSLDHSFSLSDDLSQIFDSGNSCDFVILANSPTGNKQEDGTLEMVDTRICAHKIILSQFPLFNASEGISNITFNISQSCQPYVTSFIRYIYTRKIDVTFSSAECLHWMASKFGVKQLMEDVGRVFTKVLPEDALFHTPVSLYKYAGESGDLVLQENCVQYLAWNFQNLTGSPAWSQLPVELLSALLARSDLVVPDEYSLLQLVESWITGKGDSISSETQADLLSLIRFPMISAEKLYELESNSPFSAHRNMYLENMLKAFEFNVLLFSDLLSNPKFKKEDADYQPRIYTTDPWSTSIDSTTTSPYYGYNNQIVKSLTTPVHNSLIFKSNKIGWEAIVFKDQYQCSNRGMRCESLPMARLITYSGTQNNVIFRNRLVVMCQGKYICQVQDFKDNVAYITMNSTSQSYPCPDGNYIYTFVVRPEYV</sequence>
<feature type="disulfide bond" evidence="3">
    <location>
        <begin position="63"/>
        <end position="127"/>
    </location>
</feature>
<dbReference type="FunFam" id="3.10.250.10:FF:000001">
    <property type="entry name" value="Lysyl oxidase 4 isoform X1"/>
    <property type="match status" value="1"/>
</dbReference>
<dbReference type="Gene3D" id="3.10.250.10">
    <property type="entry name" value="SRCR-like domain"/>
    <property type="match status" value="1"/>
</dbReference>